<evidence type="ECO:0000313" key="2">
    <source>
        <dbReference type="Proteomes" id="UP000315971"/>
    </source>
</evidence>
<evidence type="ECO:0000313" key="1">
    <source>
        <dbReference type="EMBL" id="SMO49289.1"/>
    </source>
</evidence>
<dbReference type="EMBL" id="FXSZ01000002">
    <property type="protein sequence ID" value="SMO49289.1"/>
    <property type="molecule type" value="Genomic_DNA"/>
</dbReference>
<dbReference type="AlphaFoldDB" id="A0A521BQA3"/>
<dbReference type="SUPFAM" id="SSF56784">
    <property type="entry name" value="HAD-like"/>
    <property type="match status" value="1"/>
</dbReference>
<protein>
    <submittedName>
        <fullName evidence="1">FMN phosphatase YigB, HAD superfamily</fullName>
    </submittedName>
</protein>
<dbReference type="Proteomes" id="UP000315971">
    <property type="component" value="Unassembled WGS sequence"/>
</dbReference>
<dbReference type="InterPro" id="IPR023214">
    <property type="entry name" value="HAD_sf"/>
</dbReference>
<sequence length="206" mass="24453">MSVYENSLLEKYSNKKAFVFDLDNTIFPAKDYDFQVYYLFGQFMEYTSPGLQEGKRIVDFLVLKHDSLNRNELIDACLHHFNINEEIKENFERLFRISRLPLKLLMYKQVLEFMQELVTDRKLIFIVTSGEQEEQLNKIRQIEWNNLEKYLACYFVEETDSKTQKETLEKLQLDHGLINDDILFIGTSIENDIIVDFLPVGELVKV</sequence>
<reference evidence="1 2" key="1">
    <citation type="submission" date="2017-05" db="EMBL/GenBank/DDBJ databases">
        <authorList>
            <person name="Varghese N."/>
            <person name="Submissions S."/>
        </authorList>
    </citation>
    <scope>NUCLEOTIDE SEQUENCE [LARGE SCALE GENOMIC DNA]</scope>
    <source>
        <strain evidence="1 2">DSM 21342</strain>
    </source>
</reference>
<accession>A0A521BQA3</accession>
<dbReference type="Gene3D" id="1.10.150.520">
    <property type="match status" value="1"/>
</dbReference>
<gene>
    <name evidence="1" type="ORF">SAMN06265350_102416</name>
</gene>
<name>A0A521BQA3_9SPHI</name>
<organism evidence="1 2">
    <name type="scientific">Solitalea koreensis</name>
    <dbReference type="NCBI Taxonomy" id="543615"/>
    <lineage>
        <taxon>Bacteria</taxon>
        <taxon>Pseudomonadati</taxon>
        <taxon>Bacteroidota</taxon>
        <taxon>Sphingobacteriia</taxon>
        <taxon>Sphingobacteriales</taxon>
        <taxon>Sphingobacteriaceae</taxon>
        <taxon>Solitalea</taxon>
    </lineage>
</organism>
<dbReference type="RefSeq" id="WP_142602043.1">
    <property type="nucleotide sequence ID" value="NZ_FXSZ01000002.1"/>
</dbReference>
<dbReference type="InterPro" id="IPR036412">
    <property type="entry name" value="HAD-like_sf"/>
</dbReference>
<keyword evidence="2" id="KW-1185">Reference proteome</keyword>
<dbReference type="Gene3D" id="3.40.50.1000">
    <property type="entry name" value="HAD superfamily/HAD-like"/>
    <property type="match status" value="1"/>
</dbReference>
<proteinExistence type="predicted"/>
<dbReference type="OrthoDB" id="791795at2"/>